<feature type="transmembrane region" description="Helical" evidence="7">
    <location>
        <begin position="41"/>
        <end position="64"/>
    </location>
</feature>
<comment type="subcellular location">
    <subcellularLocation>
        <location evidence="1">Cell membrane</location>
        <topology evidence="1">Multi-pass membrane protein</topology>
    </subcellularLocation>
</comment>
<proteinExistence type="inferred from homology"/>
<comment type="similarity">
    <text evidence="2">Belongs to the DoxX family.</text>
</comment>
<keyword evidence="3" id="KW-1003">Cell membrane</keyword>
<evidence type="ECO:0000256" key="4">
    <source>
        <dbReference type="ARBA" id="ARBA00022692"/>
    </source>
</evidence>
<evidence type="ECO:0000256" key="5">
    <source>
        <dbReference type="ARBA" id="ARBA00022989"/>
    </source>
</evidence>
<keyword evidence="9" id="KW-1185">Reference proteome</keyword>
<keyword evidence="4 7" id="KW-0812">Transmembrane</keyword>
<dbReference type="Proteomes" id="UP001595882">
    <property type="component" value="Unassembled WGS sequence"/>
</dbReference>
<evidence type="ECO:0000313" key="8">
    <source>
        <dbReference type="EMBL" id="MFC4402573.1"/>
    </source>
</evidence>
<feature type="transmembrane region" description="Helical" evidence="7">
    <location>
        <begin position="96"/>
        <end position="116"/>
    </location>
</feature>
<evidence type="ECO:0000313" key="9">
    <source>
        <dbReference type="Proteomes" id="UP001595882"/>
    </source>
</evidence>
<reference evidence="9" key="1">
    <citation type="journal article" date="2019" name="Int. J. Syst. Evol. Microbiol.">
        <title>The Global Catalogue of Microorganisms (GCM) 10K type strain sequencing project: providing services to taxonomists for standard genome sequencing and annotation.</title>
        <authorList>
            <consortium name="The Broad Institute Genomics Platform"/>
            <consortium name="The Broad Institute Genome Sequencing Center for Infectious Disease"/>
            <person name="Wu L."/>
            <person name="Ma J."/>
        </authorList>
    </citation>
    <scope>NUCLEOTIDE SEQUENCE [LARGE SCALE GENOMIC DNA]</scope>
    <source>
        <strain evidence="9">CCUG 37865</strain>
    </source>
</reference>
<keyword evidence="5 7" id="KW-1133">Transmembrane helix</keyword>
<accession>A0ABV8WU02</accession>
<feature type="transmembrane region" description="Helical" evidence="7">
    <location>
        <begin position="71"/>
        <end position="90"/>
    </location>
</feature>
<dbReference type="InterPro" id="IPR051907">
    <property type="entry name" value="DoxX-like_oxidoreductase"/>
</dbReference>
<evidence type="ECO:0000256" key="7">
    <source>
        <dbReference type="SAM" id="Phobius"/>
    </source>
</evidence>
<evidence type="ECO:0000256" key="1">
    <source>
        <dbReference type="ARBA" id="ARBA00004651"/>
    </source>
</evidence>
<gene>
    <name evidence="8" type="ORF">ACFOY7_05760</name>
</gene>
<feature type="transmembrane region" description="Helical" evidence="7">
    <location>
        <begin position="12"/>
        <end position="29"/>
    </location>
</feature>
<name>A0ABV8WU02_9BACI</name>
<dbReference type="InterPro" id="IPR032808">
    <property type="entry name" value="DoxX"/>
</dbReference>
<organism evidence="8 9">
    <name type="scientific">Gracilibacillus xinjiangensis</name>
    <dbReference type="NCBI Taxonomy" id="1193282"/>
    <lineage>
        <taxon>Bacteria</taxon>
        <taxon>Bacillati</taxon>
        <taxon>Bacillota</taxon>
        <taxon>Bacilli</taxon>
        <taxon>Bacillales</taxon>
        <taxon>Bacillaceae</taxon>
        <taxon>Gracilibacillus</taxon>
    </lineage>
</organism>
<evidence type="ECO:0000256" key="6">
    <source>
        <dbReference type="ARBA" id="ARBA00023136"/>
    </source>
</evidence>
<keyword evidence="6 7" id="KW-0472">Membrane</keyword>
<comment type="caution">
    <text evidence="8">The sequence shown here is derived from an EMBL/GenBank/DDBJ whole genome shotgun (WGS) entry which is preliminary data.</text>
</comment>
<dbReference type="PANTHER" id="PTHR33452:SF1">
    <property type="entry name" value="INNER MEMBRANE PROTEIN YPHA-RELATED"/>
    <property type="match status" value="1"/>
</dbReference>
<sequence>MPSYLSSSHLIRYAVGYVFIVSAIMKLFVADLTSAFASYGLPYPDVVVLIVGITELICGVLIASNYYVRKAALPLLVIMAVALLLTKVPLLHNGLFQFAFEARLDIVMLILLYILWKR</sequence>
<dbReference type="Pfam" id="PF07681">
    <property type="entry name" value="DoxX"/>
    <property type="match status" value="1"/>
</dbReference>
<dbReference type="PANTHER" id="PTHR33452">
    <property type="entry name" value="OXIDOREDUCTASE CATD-RELATED"/>
    <property type="match status" value="1"/>
</dbReference>
<evidence type="ECO:0000256" key="2">
    <source>
        <dbReference type="ARBA" id="ARBA00006679"/>
    </source>
</evidence>
<evidence type="ECO:0000256" key="3">
    <source>
        <dbReference type="ARBA" id="ARBA00022475"/>
    </source>
</evidence>
<dbReference type="EMBL" id="JBHSDT010000004">
    <property type="protein sequence ID" value="MFC4402573.1"/>
    <property type="molecule type" value="Genomic_DNA"/>
</dbReference>
<protein>
    <submittedName>
        <fullName evidence="8">DoxX family protein</fullName>
    </submittedName>
</protein>
<dbReference type="RefSeq" id="WP_390250294.1">
    <property type="nucleotide sequence ID" value="NZ_JBHSDT010000004.1"/>
</dbReference>